<gene>
    <name evidence="1" type="ORF">A2892_00300</name>
</gene>
<dbReference type="EMBL" id="MGHD01000004">
    <property type="protein sequence ID" value="OGM60460.1"/>
    <property type="molecule type" value="Genomic_DNA"/>
</dbReference>
<proteinExistence type="predicted"/>
<name>A0A1F8B949_9BACT</name>
<dbReference type="Proteomes" id="UP000176404">
    <property type="component" value="Unassembled WGS sequence"/>
</dbReference>
<organism evidence="1 2">
    <name type="scientific">Candidatus Woesebacteria bacterium RIFCSPLOWO2_01_FULL_39_10b</name>
    <dbReference type="NCBI Taxonomy" id="1802517"/>
    <lineage>
        <taxon>Bacteria</taxon>
        <taxon>Candidatus Woeseibacteriota</taxon>
    </lineage>
</organism>
<dbReference type="AlphaFoldDB" id="A0A1F8B949"/>
<evidence type="ECO:0000313" key="2">
    <source>
        <dbReference type="Proteomes" id="UP000176404"/>
    </source>
</evidence>
<reference evidence="1 2" key="1">
    <citation type="journal article" date="2016" name="Nat. Commun.">
        <title>Thousands of microbial genomes shed light on interconnected biogeochemical processes in an aquifer system.</title>
        <authorList>
            <person name="Anantharaman K."/>
            <person name="Brown C.T."/>
            <person name="Hug L.A."/>
            <person name="Sharon I."/>
            <person name="Castelle C.J."/>
            <person name="Probst A.J."/>
            <person name="Thomas B.C."/>
            <person name="Singh A."/>
            <person name="Wilkins M.J."/>
            <person name="Karaoz U."/>
            <person name="Brodie E.L."/>
            <person name="Williams K.H."/>
            <person name="Hubbard S.S."/>
            <person name="Banfield J.F."/>
        </authorList>
    </citation>
    <scope>NUCLEOTIDE SEQUENCE [LARGE SCALE GENOMIC DNA]</scope>
</reference>
<comment type="caution">
    <text evidence="1">The sequence shown here is derived from an EMBL/GenBank/DDBJ whole genome shotgun (WGS) entry which is preliminary data.</text>
</comment>
<evidence type="ECO:0000313" key="1">
    <source>
        <dbReference type="EMBL" id="OGM60460.1"/>
    </source>
</evidence>
<sequence>MVERGRKSRFDDQAQEVLKALEEDQAATVFVPIDPSGLVRLGSVRDGIVKRLERTYGVKVVTRQEPVDGGRKLHFSQSE</sequence>
<accession>A0A1F8B949</accession>
<protein>
    <submittedName>
        <fullName evidence="1">Uncharacterized protein</fullName>
    </submittedName>
</protein>